<organism evidence="1 2">
    <name type="scientific">Pseudomonas nitroreducens</name>
    <dbReference type="NCBI Taxonomy" id="46680"/>
    <lineage>
        <taxon>Bacteria</taxon>
        <taxon>Pseudomonadati</taxon>
        <taxon>Pseudomonadota</taxon>
        <taxon>Gammaproteobacteria</taxon>
        <taxon>Pseudomonadales</taxon>
        <taxon>Pseudomonadaceae</taxon>
        <taxon>Pseudomonas</taxon>
    </lineage>
</organism>
<sequence length="396" mass="44359">MREIKIGVCIFDDPKSPRGGFASIDGDSAFYVSGYHELSTETLWVTNLEFPVFRELNLLRLRHLTQAQYFRTSIRMLQVELGIVTGRRLAEVLSKVFSRVASLGKAFLGADPKNYNYRYQQAISDRIFIPGMTEPYSGLDSNVVQLVVDHSTQENQAMAGVKRPDRSSPVTFYYPRDAFAQWLFGRVYPTGSQWRAEDFKREYTLGTKDGRKLSLTDSFIDKCAKNFRTSNRATFFNIAVLSHEASHRSFASFGAGAKEPRTWVTWPELLELLEYSVVTIYRAASTSSGLIRDHLPDYCQSVGCGVSDGLLFENLYAALAAPVNKRNTALGAYLRAYDRAACGRAAFEFHKAGFVVGSYGMGRVLVFLTEGQKERARQVALDNGLLCPLKEESVDG</sequence>
<protein>
    <submittedName>
        <fullName evidence="1">Uncharacterized protein</fullName>
    </submittedName>
</protein>
<dbReference type="Proteomes" id="UP000566995">
    <property type="component" value="Unassembled WGS sequence"/>
</dbReference>
<dbReference type="AlphaFoldDB" id="A0A7W7NY79"/>
<comment type="caution">
    <text evidence="1">The sequence shown here is derived from an EMBL/GenBank/DDBJ whole genome shotgun (WGS) entry which is preliminary data.</text>
</comment>
<name>A0A7W7NY79_PSENT</name>
<dbReference type="EMBL" id="JACHLI010000001">
    <property type="protein sequence ID" value="MBB4861413.1"/>
    <property type="molecule type" value="Genomic_DNA"/>
</dbReference>
<gene>
    <name evidence="1" type="ORF">HNP46_000224</name>
</gene>
<reference evidence="1 2" key="1">
    <citation type="submission" date="2020-08" db="EMBL/GenBank/DDBJ databases">
        <title>Functional genomics of gut bacteria from endangered species of beetles.</title>
        <authorList>
            <person name="Carlos-Shanley C."/>
        </authorList>
    </citation>
    <scope>NUCLEOTIDE SEQUENCE [LARGE SCALE GENOMIC DNA]</scope>
    <source>
        <strain evidence="1 2">S00179</strain>
    </source>
</reference>
<accession>A0A7W7NY79</accession>
<proteinExistence type="predicted"/>
<evidence type="ECO:0000313" key="1">
    <source>
        <dbReference type="EMBL" id="MBB4861413.1"/>
    </source>
</evidence>
<evidence type="ECO:0000313" key="2">
    <source>
        <dbReference type="Proteomes" id="UP000566995"/>
    </source>
</evidence>
<dbReference type="RefSeq" id="WP_184585680.1">
    <property type="nucleotide sequence ID" value="NZ_JACHLI010000001.1"/>
</dbReference>